<dbReference type="GO" id="GO:0016491">
    <property type="term" value="F:oxidoreductase activity"/>
    <property type="evidence" value="ECO:0007669"/>
    <property type="project" value="InterPro"/>
</dbReference>
<name>A0A2U1JSA7_9FLAO</name>
<keyword evidence="2" id="KW-0201">Cytochrome c-type biogenesis</keyword>
<evidence type="ECO:0000256" key="1">
    <source>
        <dbReference type="ARBA" id="ARBA00004196"/>
    </source>
</evidence>
<reference evidence="7 8" key="1">
    <citation type="submission" date="2018-04" db="EMBL/GenBank/DDBJ databases">
        <title>Flavobacterium sp. nov., isolated from glacier ice.</title>
        <authorList>
            <person name="Liu Q."/>
            <person name="Xin Y.-H."/>
        </authorList>
    </citation>
    <scope>NUCLEOTIDE SEQUENCE [LARGE SCALE GENOMIC DNA]</scope>
    <source>
        <strain evidence="7 8">LB2P30</strain>
    </source>
</reference>
<keyword evidence="8" id="KW-1185">Reference proteome</keyword>
<accession>A0A2U1JSA7</accession>
<feature type="domain" description="Thioredoxin" evidence="6">
    <location>
        <begin position="189"/>
        <end position="332"/>
    </location>
</feature>
<dbReference type="InterPro" id="IPR013740">
    <property type="entry name" value="Redoxin"/>
</dbReference>
<dbReference type="PANTHER" id="PTHR42852:SF6">
    <property type="entry name" value="THIOL:DISULFIDE INTERCHANGE PROTEIN DSBE"/>
    <property type="match status" value="1"/>
</dbReference>
<dbReference type="GO" id="GO:0030313">
    <property type="term" value="C:cell envelope"/>
    <property type="evidence" value="ECO:0007669"/>
    <property type="project" value="UniProtKB-SubCell"/>
</dbReference>
<evidence type="ECO:0000313" key="8">
    <source>
        <dbReference type="Proteomes" id="UP000245618"/>
    </source>
</evidence>
<dbReference type="PANTHER" id="PTHR42852">
    <property type="entry name" value="THIOL:DISULFIDE INTERCHANGE PROTEIN DSBE"/>
    <property type="match status" value="1"/>
</dbReference>
<evidence type="ECO:0000256" key="4">
    <source>
        <dbReference type="ARBA" id="ARBA00023284"/>
    </source>
</evidence>
<dbReference type="Pfam" id="PF08534">
    <property type="entry name" value="Redoxin"/>
    <property type="match status" value="1"/>
</dbReference>
<dbReference type="SUPFAM" id="SSF52833">
    <property type="entry name" value="Thioredoxin-like"/>
    <property type="match status" value="1"/>
</dbReference>
<evidence type="ECO:0000256" key="3">
    <source>
        <dbReference type="ARBA" id="ARBA00023157"/>
    </source>
</evidence>
<sequence length="332" mass="38020">MKKIVFVVIAFVFSFLSNAQDKKYIAFQAEIANRNGDFIFIRQNQKIIKKIEVNKNGIFKDTLKVVEGPYLLFDGVEYTSLYLKNGYDLKLKMDAKDFDASIVYTGKGSLENNCLAQKTILDAKYDYDKLLAASPVDFKRLSQEKIASDLLQLKNNKLDPNFVTVQKKEIEESLVGLTKYYEQEQENNKMNNLPSPSFNYLNYAGGTTKLEDLKGKYVYIDVWATWCGPCRQEIPFLKKAEAKYHDKNIAFVSISIDKLKDQEKWKTMIKEKELGGVQLFADNDWNSKFVQDYKITGIPRFILIDPNGIIVKASAARPSSDDLAKELDVLLK</sequence>
<dbReference type="InterPro" id="IPR036249">
    <property type="entry name" value="Thioredoxin-like_sf"/>
</dbReference>
<dbReference type="CDD" id="cd02966">
    <property type="entry name" value="TlpA_like_family"/>
    <property type="match status" value="1"/>
</dbReference>
<keyword evidence="4" id="KW-0676">Redox-active center</keyword>
<evidence type="ECO:0000256" key="2">
    <source>
        <dbReference type="ARBA" id="ARBA00022748"/>
    </source>
</evidence>
<evidence type="ECO:0000259" key="6">
    <source>
        <dbReference type="PROSITE" id="PS51352"/>
    </source>
</evidence>
<keyword evidence="3" id="KW-1015">Disulfide bond</keyword>
<organism evidence="7 8">
    <name type="scientific">Flavobacterium laiguense</name>
    <dbReference type="NCBI Taxonomy" id="2169409"/>
    <lineage>
        <taxon>Bacteria</taxon>
        <taxon>Pseudomonadati</taxon>
        <taxon>Bacteroidota</taxon>
        <taxon>Flavobacteriia</taxon>
        <taxon>Flavobacteriales</taxon>
        <taxon>Flavobacteriaceae</taxon>
        <taxon>Flavobacterium</taxon>
    </lineage>
</organism>
<dbReference type="Proteomes" id="UP000245618">
    <property type="component" value="Unassembled WGS sequence"/>
</dbReference>
<dbReference type="InterPro" id="IPR050553">
    <property type="entry name" value="Thioredoxin_ResA/DsbE_sf"/>
</dbReference>
<gene>
    <name evidence="7" type="ORF">DB891_12885</name>
</gene>
<feature type="chain" id="PRO_5015632736" description="Thioredoxin domain-containing protein" evidence="5">
    <location>
        <begin position="20"/>
        <end position="332"/>
    </location>
</feature>
<proteinExistence type="predicted"/>
<protein>
    <recommendedName>
        <fullName evidence="6">Thioredoxin domain-containing protein</fullName>
    </recommendedName>
</protein>
<keyword evidence="5" id="KW-0732">Signal</keyword>
<dbReference type="Gene3D" id="3.40.30.10">
    <property type="entry name" value="Glutaredoxin"/>
    <property type="match status" value="1"/>
</dbReference>
<dbReference type="OrthoDB" id="743079at2"/>
<feature type="signal peptide" evidence="5">
    <location>
        <begin position="1"/>
        <end position="19"/>
    </location>
</feature>
<dbReference type="AlphaFoldDB" id="A0A2U1JSA7"/>
<comment type="caution">
    <text evidence="7">The sequence shown here is derived from an EMBL/GenBank/DDBJ whole genome shotgun (WGS) entry which is preliminary data.</text>
</comment>
<dbReference type="GO" id="GO:0017004">
    <property type="term" value="P:cytochrome complex assembly"/>
    <property type="evidence" value="ECO:0007669"/>
    <property type="project" value="UniProtKB-KW"/>
</dbReference>
<evidence type="ECO:0000313" key="7">
    <source>
        <dbReference type="EMBL" id="PWA08086.1"/>
    </source>
</evidence>
<dbReference type="EMBL" id="QCZH01000016">
    <property type="protein sequence ID" value="PWA08086.1"/>
    <property type="molecule type" value="Genomic_DNA"/>
</dbReference>
<evidence type="ECO:0000256" key="5">
    <source>
        <dbReference type="SAM" id="SignalP"/>
    </source>
</evidence>
<comment type="subcellular location">
    <subcellularLocation>
        <location evidence="1">Cell envelope</location>
    </subcellularLocation>
</comment>
<dbReference type="RefSeq" id="WP_116763987.1">
    <property type="nucleotide sequence ID" value="NZ_QCZH01000016.1"/>
</dbReference>
<dbReference type="InterPro" id="IPR013766">
    <property type="entry name" value="Thioredoxin_domain"/>
</dbReference>
<dbReference type="PROSITE" id="PS51352">
    <property type="entry name" value="THIOREDOXIN_2"/>
    <property type="match status" value="1"/>
</dbReference>